<evidence type="ECO:0000313" key="2">
    <source>
        <dbReference type="EMBL" id="GBB94587.1"/>
    </source>
</evidence>
<evidence type="ECO:0000313" key="5">
    <source>
        <dbReference type="Proteomes" id="UP000247702"/>
    </source>
</evidence>
<comment type="caution">
    <text evidence="3">The sequence shown here is derived from an EMBL/GenBank/DDBJ whole genome shotgun (WGS) entry which is preliminary data.</text>
</comment>
<dbReference type="Proteomes" id="UP000615446">
    <property type="component" value="Unassembled WGS sequence"/>
</dbReference>
<evidence type="ECO:0000313" key="4">
    <source>
        <dbReference type="EMBL" id="GES94514.1"/>
    </source>
</evidence>
<sequence length="67" mass="7725">MFNLKDAAKYLYNDNENSDDSNNISDNESDGKNKLDNSEDVEMESNYDIEKLIQQYLLDDELVGNTL</sequence>
<dbReference type="EMBL" id="BEXD01004343">
    <property type="protein sequence ID" value="GBC09986.1"/>
    <property type="molecule type" value="Genomic_DNA"/>
</dbReference>
<dbReference type="AlphaFoldDB" id="A0A2Z6S401"/>
<keyword evidence="5" id="KW-1185">Reference proteome</keyword>
<reference evidence="3 5" key="1">
    <citation type="submission" date="2017-11" db="EMBL/GenBank/DDBJ databases">
        <title>The genome of Rhizophagus clarus HR1 reveals common genetic basis of auxotrophy among arbuscular mycorrhizal fungi.</title>
        <authorList>
            <person name="Kobayashi Y."/>
        </authorList>
    </citation>
    <scope>NUCLEOTIDE SEQUENCE [LARGE SCALE GENOMIC DNA]</scope>
    <source>
        <strain evidence="3 5">HR1</strain>
    </source>
</reference>
<dbReference type="EMBL" id="BEXD01001543">
    <property type="protein sequence ID" value="GBB94587.1"/>
    <property type="molecule type" value="Genomic_DNA"/>
</dbReference>
<accession>A0A2Z6S401</accession>
<proteinExistence type="predicted"/>
<dbReference type="OrthoDB" id="2404301at2759"/>
<dbReference type="EMBL" id="BLAL01000236">
    <property type="protein sequence ID" value="GES94514.1"/>
    <property type="molecule type" value="Genomic_DNA"/>
</dbReference>
<evidence type="ECO:0000256" key="1">
    <source>
        <dbReference type="SAM" id="MobiDB-lite"/>
    </source>
</evidence>
<feature type="region of interest" description="Disordered" evidence="1">
    <location>
        <begin position="12"/>
        <end position="42"/>
    </location>
</feature>
<dbReference type="Proteomes" id="UP000247702">
    <property type="component" value="Unassembled WGS sequence"/>
</dbReference>
<protein>
    <submittedName>
        <fullName evidence="3">Uncharacterized protein</fullName>
    </submittedName>
</protein>
<organism evidence="3 5">
    <name type="scientific">Rhizophagus clarus</name>
    <dbReference type="NCBI Taxonomy" id="94130"/>
    <lineage>
        <taxon>Eukaryota</taxon>
        <taxon>Fungi</taxon>
        <taxon>Fungi incertae sedis</taxon>
        <taxon>Mucoromycota</taxon>
        <taxon>Glomeromycotina</taxon>
        <taxon>Glomeromycetes</taxon>
        <taxon>Glomerales</taxon>
        <taxon>Glomeraceae</taxon>
        <taxon>Rhizophagus</taxon>
    </lineage>
</organism>
<reference evidence="4" key="2">
    <citation type="submission" date="2019-10" db="EMBL/GenBank/DDBJ databases">
        <title>Conservation and host-specific expression of non-tandemly repeated heterogenous ribosome RNA gene in arbuscular mycorrhizal fungi.</title>
        <authorList>
            <person name="Maeda T."/>
            <person name="Kobayashi Y."/>
            <person name="Nakagawa T."/>
            <person name="Ezawa T."/>
            <person name="Yamaguchi K."/>
            <person name="Bino T."/>
            <person name="Nishimoto Y."/>
            <person name="Shigenobu S."/>
            <person name="Kawaguchi M."/>
        </authorList>
    </citation>
    <scope>NUCLEOTIDE SEQUENCE</scope>
    <source>
        <strain evidence="4">HR1</strain>
    </source>
</reference>
<evidence type="ECO:0000313" key="3">
    <source>
        <dbReference type="EMBL" id="GBC09986.1"/>
    </source>
</evidence>
<name>A0A2Z6S401_9GLOM</name>
<gene>
    <name evidence="4" type="ORF">RCL2_002124700</name>
    <name evidence="3" type="ORF">RclHR1_09250011</name>
    <name evidence="2" type="ORF">RclHR1_23870001</name>
</gene>